<protein>
    <submittedName>
        <fullName evidence="2">Uncharacterized protein</fullName>
    </submittedName>
</protein>
<dbReference type="WBParaSite" id="nRc.2.0.1.t28389-RA">
    <property type="protein sequence ID" value="nRc.2.0.1.t28389-RA"/>
    <property type="gene ID" value="nRc.2.0.1.g28389"/>
</dbReference>
<dbReference type="AlphaFoldDB" id="A0A915JQ54"/>
<organism evidence="1 2">
    <name type="scientific">Romanomermis culicivorax</name>
    <name type="common">Nematode worm</name>
    <dbReference type="NCBI Taxonomy" id="13658"/>
    <lineage>
        <taxon>Eukaryota</taxon>
        <taxon>Metazoa</taxon>
        <taxon>Ecdysozoa</taxon>
        <taxon>Nematoda</taxon>
        <taxon>Enoplea</taxon>
        <taxon>Dorylaimia</taxon>
        <taxon>Mermithida</taxon>
        <taxon>Mermithoidea</taxon>
        <taxon>Mermithidae</taxon>
        <taxon>Romanomermis</taxon>
    </lineage>
</organism>
<evidence type="ECO:0000313" key="1">
    <source>
        <dbReference type="Proteomes" id="UP000887565"/>
    </source>
</evidence>
<accession>A0A915JQ54</accession>
<sequence>MYDDDNSNLLNRSCIPFRDGYFSEQKIWDNYHMASHSHMTDDSVLPPIKCMVRIGRRNLPSQTVPAPHVSVKPYPCATGQQKQMFMKR</sequence>
<keyword evidence="1" id="KW-1185">Reference proteome</keyword>
<dbReference type="Proteomes" id="UP000887565">
    <property type="component" value="Unplaced"/>
</dbReference>
<reference evidence="2" key="1">
    <citation type="submission" date="2022-11" db="UniProtKB">
        <authorList>
            <consortium name="WormBaseParasite"/>
        </authorList>
    </citation>
    <scope>IDENTIFICATION</scope>
</reference>
<name>A0A915JQ54_ROMCU</name>
<evidence type="ECO:0000313" key="2">
    <source>
        <dbReference type="WBParaSite" id="nRc.2.0.1.t28389-RA"/>
    </source>
</evidence>
<proteinExistence type="predicted"/>